<dbReference type="AlphaFoldDB" id="A0AA35K4Z2"/>
<evidence type="ECO:0000313" key="1">
    <source>
        <dbReference type="EMBL" id="CAI5770849.1"/>
    </source>
</evidence>
<reference evidence="1" key="1">
    <citation type="submission" date="2022-12" db="EMBL/GenBank/DDBJ databases">
        <authorList>
            <person name="Alioto T."/>
            <person name="Alioto T."/>
            <person name="Gomez Garrido J."/>
        </authorList>
    </citation>
    <scope>NUCLEOTIDE SEQUENCE</scope>
</reference>
<protein>
    <submittedName>
        <fullName evidence="1">Uncharacterized protein</fullName>
    </submittedName>
</protein>
<evidence type="ECO:0000313" key="2">
    <source>
        <dbReference type="Proteomes" id="UP001178461"/>
    </source>
</evidence>
<name>A0AA35K4Z2_9SAUR</name>
<dbReference type="EMBL" id="OX395128">
    <property type="protein sequence ID" value="CAI5770849.1"/>
    <property type="molecule type" value="Genomic_DNA"/>
</dbReference>
<keyword evidence="2" id="KW-1185">Reference proteome</keyword>
<dbReference type="Proteomes" id="UP001178461">
    <property type="component" value="Chromosome 3"/>
</dbReference>
<sequence>MLWKEAFLSTESPVYTLRSFQVSHVIDVENAYCCNTFSKPIPLTFTFLELLLEENTWNKVHIALRKTFIFRRNEISQSL</sequence>
<gene>
    <name evidence="1" type="ORF">PODLI_1B019490</name>
</gene>
<accession>A0AA35K4Z2</accession>
<proteinExistence type="predicted"/>
<organism evidence="1 2">
    <name type="scientific">Podarcis lilfordi</name>
    <name type="common">Lilford's wall lizard</name>
    <dbReference type="NCBI Taxonomy" id="74358"/>
    <lineage>
        <taxon>Eukaryota</taxon>
        <taxon>Metazoa</taxon>
        <taxon>Chordata</taxon>
        <taxon>Craniata</taxon>
        <taxon>Vertebrata</taxon>
        <taxon>Euteleostomi</taxon>
        <taxon>Lepidosauria</taxon>
        <taxon>Squamata</taxon>
        <taxon>Bifurcata</taxon>
        <taxon>Unidentata</taxon>
        <taxon>Episquamata</taxon>
        <taxon>Laterata</taxon>
        <taxon>Lacertibaenia</taxon>
        <taxon>Lacertidae</taxon>
        <taxon>Podarcis</taxon>
    </lineage>
</organism>